<accession>A0A699QZ14</accession>
<reference evidence="2" key="1">
    <citation type="journal article" date="2019" name="Sci. Rep.">
        <title>Draft genome of Tanacetum cinerariifolium, the natural source of mosquito coil.</title>
        <authorList>
            <person name="Yamashiro T."/>
            <person name="Shiraishi A."/>
            <person name="Satake H."/>
            <person name="Nakayama K."/>
        </authorList>
    </citation>
    <scope>NUCLEOTIDE SEQUENCE</scope>
</reference>
<evidence type="ECO:0000313" key="2">
    <source>
        <dbReference type="EMBL" id="GFC78518.1"/>
    </source>
</evidence>
<evidence type="ECO:0008006" key="3">
    <source>
        <dbReference type="Google" id="ProtNLM"/>
    </source>
</evidence>
<dbReference type="Pfam" id="PF08284">
    <property type="entry name" value="RVP_2"/>
    <property type="match status" value="1"/>
</dbReference>
<name>A0A699QZ14_TANCI</name>
<proteinExistence type="predicted"/>
<feature type="region of interest" description="Disordered" evidence="1">
    <location>
        <begin position="84"/>
        <end position="108"/>
    </location>
</feature>
<comment type="caution">
    <text evidence="2">The sequence shown here is derived from an EMBL/GenBank/DDBJ whole genome shotgun (WGS) entry which is preliminary data.</text>
</comment>
<protein>
    <recommendedName>
        <fullName evidence="3">Reverse transcriptase domain-containing protein</fullName>
    </recommendedName>
</protein>
<gene>
    <name evidence="2" type="ORF">Tci_850488</name>
</gene>
<dbReference type="AlphaFoldDB" id="A0A699QZ14"/>
<evidence type="ECO:0000256" key="1">
    <source>
        <dbReference type="SAM" id="MobiDB-lite"/>
    </source>
</evidence>
<feature type="non-terminal residue" evidence="2">
    <location>
        <position position="108"/>
    </location>
</feature>
<dbReference type="EMBL" id="BKCJ011066034">
    <property type="protein sequence ID" value="GFC78518.1"/>
    <property type="molecule type" value="Genomic_DNA"/>
</dbReference>
<organism evidence="2">
    <name type="scientific">Tanacetum cinerariifolium</name>
    <name type="common">Dalmatian daisy</name>
    <name type="synonym">Chrysanthemum cinerariifolium</name>
    <dbReference type="NCBI Taxonomy" id="118510"/>
    <lineage>
        <taxon>Eukaryota</taxon>
        <taxon>Viridiplantae</taxon>
        <taxon>Streptophyta</taxon>
        <taxon>Embryophyta</taxon>
        <taxon>Tracheophyta</taxon>
        <taxon>Spermatophyta</taxon>
        <taxon>Magnoliopsida</taxon>
        <taxon>eudicotyledons</taxon>
        <taxon>Gunneridae</taxon>
        <taxon>Pentapetalae</taxon>
        <taxon>asterids</taxon>
        <taxon>campanulids</taxon>
        <taxon>Asterales</taxon>
        <taxon>Asteraceae</taxon>
        <taxon>Asteroideae</taxon>
        <taxon>Anthemideae</taxon>
        <taxon>Anthemidinae</taxon>
        <taxon>Tanacetum</taxon>
    </lineage>
</organism>
<sequence length="108" mass="12014">MVIELGSFDTIIRMDWLSRYDAAILCGEKKFSVINAYSKRSILFFTNNTEAPYGDELGRIKPFSDNSYSWSDNSFISDGAKRYGARDTGAAPGIRSIRNPTFLGGESP</sequence>